<dbReference type="InterPro" id="IPR036514">
    <property type="entry name" value="SGNH_hydro_sf"/>
</dbReference>
<dbReference type="InterPro" id="IPR035669">
    <property type="entry name" value="SGNH_plant_lipase-like"/>
</dbReference>
<dbReference type="Gramene" id="Manes.08G116800.1.v8.1">
    <property type="protein sequence ID" value="Manes.08G116800.1.v8.1.CDS"/>
    <property type="gene ID" value="Manes.08G116800.v8.1"/>
</dbReference>
<evidence type="ECO:0000256" key="3">
    <source>
        <dbReference type="ARBA" id="ARBA00022801"/>
    </source>
</evidence>
<organism evidence="6 7">
    <name type="scientific">Manihot esculenta</name>
    <name type="common">Cassava</name>
    <name type="synonym">Jatropha manihot</name>
    <dbReference type="NCBI Taxonomy" id="3983"/>
    <lineage>
        <taxon>Eukaryota</taxon>
        <taxon>Viridiplantae</taxon>
        <taxon>Streptophyta</taxon>
        <taxon>Embryophyta</taxon>
        <taxon>Tracheophyta</taxon>
        <taxon>Spermatophyta</taxon>
        <taxon>Magnoliopsida</taxon>
        <taxon>eudicotyledons</taxon>
        <taxon>Gunneridae</taxon>
        <taxon>Pentapetalae</taxon>
        <taxon>rosids</taxon>
        <taxon>fabids</taxon>
        <taxon>Malpighiales</taxon>
        <taxon>Euphorbiaceae</taxon>
        <taxon>Crotonoideae</taxon>
        <taxon>Manihoteae</taxon>
        <taxon>Manihot</taxon>
    </lineage>
</organism>
<dbReference type="Pfam" id="PF00657">
    <property type="entry name" value="Lipase_GDSL"/>
    <property type="match status" value="1"/>
</dbReference>
<evidence type="ECO:0000313" key="6">
    <source>
        <dbReference type="EMBL" id="OAY44030.1"/>
    </source>
</evidence>
<dbReference type="EMBL" id="CM004394">
    <property type="protein sequence ID" value="OAY44030.1"/>
    <property type="molecule type" value="Genomic_DNA"/>
</dbReference>
<accession>A0A2C9VFI3</accession>
<gene>
    <name evidence="6" type="ORF">MANES_08G116800v8</name>
</gene>
<dbReference type="Gene3D" id="3.40.50.1110">
    <property type="entry name" value="SGNH hydrolase"/>
    <property type="match status" value="1"/>
</dbReference>
<dbReference type="PANTHER" id="PTHR22835:SF654">
    <property type="entry name" value="ACETYLAJMALAN ESTERASE-LIKE"/>
    <property type="match status" value="1"/>
</dbReference>
<protein>
    <submittedName>
        <fullName evidence="6">Uncharacterized protein</fullName>
    </submittedName>
</protein>
<dbReference type="Proteomes" id="UP000091857">
    <property type="component" value="Chromosome 8"/>
</dbReference>
<comment type="similarity">
    <text evidence="1">Belongs to the 'GDSL' lipolytic enzyme family.</text>
</comment>
<dbReference type="GO" id="GO:0016788">
    <property type="term" value="F:hydrolase activity, acting on ester bonds"/>
    <property type="evidence" value="ECO:0007669"/>
    <property type="project" value="InterPro"/>
</dbReference>
<evidence type="ECO:0000256" key="1">
    <source>
        <dbReference type="ARBA" id="ARBA00008668"/>
    </source>
</evidence>
<keyword evidence="7" id="KW-1185">Reference proteome</keyword>
<dbReference type="OrthoDB" id="810163at2759"/>
<name>A0A2C9VFI3_MANES</name>
<keyword evidence="3" id="KW-0378">Hydrolase</keyword>
<evidence type="ECO:0000256" key="5">
    <source>
        <dbReference type="SAM" id="SignalP"/>
    </source>
</evidence>
<reference evidence="7" key="1">
    <citation type="journal article" date="2016" name="Nat. Biotechnol.">
        <title>Sequencing wild and cultivated cassava and related species reveals extensive interspecific hybridization and genetic diversity.</title>
        <authorList>
            <person name="Bredeson J.V."/>
            <person name="Lyons J.B."/>
            <person name="Prochnik S.E."/>
            <person name="Wu G.A."/>
            <person name="Ha C.M."/>
            <person name="Edsinger-Gonzales E."/>
            <person name="Grimwood J."/>
            <person name="Schmutz J."/>
            <person name="Rabbi I.Y."/>
            <person name="Egesi C."/>
            <person name="Nauluvula P."/>
            <person name="Lebot V."/>
            <person name="Ndunguru J."/>
            <person name="Mkamilo G."/>
            <person name="Bart R.S."/>
            <person name="Setter T.L."/>
            <person name="Gleadow R.M."/>
            <person name="Kulakow P."/>
            <person name="Ferguson M.E."/>
            <person name="Rounsley S."/>
            <person name="Rokhsar D.S."/>
        </authorList>
    </citation>
    <scope>NUCLEOTIDE SEQUENCE [LARGE SCALE GENOMIC DNA]</scope>
    <source>
        <strain evidence="7">cv. AM560-2</strain>
    </source>
</reference>
<keyword evidence="4" id="KW-0325">Glycoprotein</keyword>
<dbReference type="AlphaFoldDB" id="A0A2C9VFI3"/>
<evidence type="ECO:0000256" key="2">
    <source>
        <dbReference type="ARBA" id="ARBA00022729"/>
    </source>
</evidence>
<dbReference type="InterPro" id="IPR001087">
    <property type="entry name" value="GDSL"/>
</dbReference>
<evidence type="ECO:0000313" key="7">
    <source>
        <dbReference type="Proteomes" id="UP000091857"/>
    </source>
</evidence>
<dbReference type="SUPFAM" id="SSF52266">
    <property type="entry name" value="SGNH hydrolase"/>
    <property type="match status" value="1"/>
</dbReference>
<feature type="signal peptide" evidence="5">
    <location>
        <begin position="1"/>
        <end position="27"/>
    </location>
</feature>
<dbReference type="CDD" id="cd01837">
    <property type="entry name" value="SGNH_plant_lipase_like"/>
    <property type="match status" value="1"/>
</dbReference>
<evidence type="ECO:0000256" key="4">
    <source>
        <dbReference type="ARBA" id="ARBA00023180"/>
    </source>
</evidence>
<feature type="chain" id="PRO_5013333716" evidence="5">
    <location>
        <begin position="28"/>
        <end position="379"/>
    </location>
</feature>
<sequence>MASAKFIFNFFIVSVFLLLVLPGACDAFLLKRHRHRCGFDAIYQLGDSISDTGNLIQEDPASLFARLPYGETFLKKPTGRCSNGLLIIDYIALSAGIPFLDGYLNPNATFGRGRGVNFAVAGSTALPVHVLAEKGIVAPATNSSLATQLDWMFSYFNGICYDEEDCVDKLKSSLFMVGEIGSNDYHYALSQGKSMDEVKAMVPDVVADIKEAIKIVIGYGGRWVVVPGNFPIGCLPIYLTRFKTNNSNAYDSFHCLKELNNLAIYHNQHLQQSIEDLRKQNPNTTIAYGDYYKAYQWILSHVQSLGFDAKSLQKTCCGIGGDYNFNPSKMCGAAGVPVCPEPNRHVNWDGIHLTQASYQLIARWLIHDMNKKHVCSFYY</sequence>
<dbReference type="PANTHER" id="PTHR22835">
    <property type="entry name" value="ZINC FINGER FYVE DOMAIN CONTAINING PROTEIN"/>
    <property type="match status" value="1"/>
</dbReference>
<comment type="caution">
    <text evidence="6">The sequence shown here is derived from an EMBL/GenBank/DDBJ whole genome shotgun (WGS) entry which is preliminary data.</text>
</comment>
<proteinExistence type="inferred from homology"/>
<keyword evidence="2 5" id="KW-0732">Signal</keyword>